<dbReference type="InterPro" id="IPR005821">
    <property type="entry name" value="Ion_trans_dom"/>
</dbReference>
<feature type="transmembrane region" description="Helical" evidence="6">
    <location>
        <begin position="245"/>
        <end position="270"/>
    </location>
</feature>
<feature type="region of interest" description="Disordered" evidence="5">
    <location>
        <begin position="134"/>
        <end position="169"/>
    </location>
</feature>
<evidence type="ECO:0000259" key="7">
    <source>
        <dbReference type="Pfam" id="PF00520"/>
    </source>
</evidence>
<comment type="caution">
    <text evidence="8">The sequence shown here is derived from an EMBL/GenBank/DDBJ whole genome shotgun (WGS) entry which is preliminary data.</text>
</comment>
<evidence type="ECO:0000256" key="2">
    <source>
        <dbReference type="ARBA" id="ARBA00022692"/>
    </source>
</evidence>
<feature type="transmembrane region" description="Helical" evidence="6">
    <location>
        <begin position="1101"/>
        <end position="1124"/>
    </location>
</feature>
<dbReference type="Gene3D" id="1.10.287.70">
    <property type="match status" value="2"/>
</dbReference>
<protein>
    <submittedName>
        <fullName evidence="8">Potassium/sodium hyperpolarization-activated cyclic nucleotide-gated channel 4 (Hyperpolarization-activated cation channel 4) (HAC-4)</fullName>
    </submittedName>
</protein>
<keyword evidence="9" id="KW-1185">Reference proteome</keyword>
<feature type="transmembrane region" description="Helical" evidence="6">
    <location>
        <begin position="282"/>
        <end position="298"/>
    </location>
</feature>
<dbReference type="SUPFAM" id="SSF51206">
    <property type="entry name" value="cAMP-binding domain-like"/>
    <property type="match status" value="2"/>
</dbReference>
<dbReference type="Proteomes" id="UP001642464">
    <property type="component" value="Unassembled WGS sequence"/>
</dbReference>
<feature type="region of interest" description="Disordered" evidence="5">
    <location>
        <begin position="189"/>
        <end position="212"/>
    </location>
</feature>
<dbReference type="SUPFAM" id="SSF81324">
    <property type="entry name" value="Voltage-gated potassium channels"/>
    <property type="match status" value="2"/>
</dbReference>
<keyword evidence="2 6" id="KW-0812">Transmembrane</keyword>
<dbReference type="EMBL" id="CAXAMM010041873">
    <property type="protein sequence ID" value="CAK9101584.1"/>
    <property type="molecule type" value="Genomic_DNA"/>
</dbReference>
<name>A0ABP0RNE6_9DINO</name>
<feature type="transmembrane region" description="Helical" evidence="6">
    <location>
        <begin position="993"/>
        <end position="1018"/>
    </location>
</feature>
<feature type="region of interest" description="Disordered" evidence="5">
    <location>
        <begin position="1"/>
        <end position="85"/>
    </location>
</feature>
<dbReference type="PANTHER" id="PTHR45689">
    <property type="entry name" value="I[[H]] CHANNEL, ISOFORM E"/>
    <property type="match status" value="1"/>
</dbReference>
<evidence type="ECO:0000313" key="9">
    <source>
        <dbReference type="Proteomes" id="UP001642464"/>
    </source>
</evidence>
<feature type="transmembrane region" description="Helical" evidence="6">
    <location>
        <begin position="384"/>
        <end position="407"/>
    </location>
</feature>
<feature type="transmembrane region" description="Helical" evidence="6">
    <location>
        <begin position="961"/>
        <end position="981"/>
    </location>
</feature>
<dbReference type="Pfam" id="PF00520">
    <property type="entry name" value="Ion_trans"/>
    <property type="match status" value="2"/>
</dbReference>
<reference evidence="8 9" key="1">
    <citation type="submission" date="2024-02" db="EMBL/GenBank/DDBJ databases">
        <authorList>
            <person name="Chen Y."/>
            <person name="Shah S."/>
            <person name="Dougan E. K."/>
            <person name="Thang M."/>
            <person name="Chan C."/>
        </authorList>
    </citation>
    <scope>NUCLEOTIDE SEQUENCE [LARGE SCALE GENOMIC DNA]</scope>
</reference>
<organism evidence="8 9">
    <name type="scientific">Durusdinium trenchii</name>
    <dbReference type="NCBI Taxonomy" id="1381693"/>
    <lineage>
        <taxon>Eukaryota</taxon>
        <taxon>Sar</taxon>
        <taxon>Alveolata</taxon>
        <taxon>Dinophyceae</taxon>
        <taxon>Suessiales</taxon>
        <taxon>Symbiodiniaceae</taxon>
        <taxon>Durusdinium</taxon>
    </lineage>
</organism>
<evidence type="ECO:0000256" key="5">
    <source>
        <dbReference type="SAM" id="MobiDB-lite"/>
    </source>
</evidence>
<feature type="compositionally biased region" description="Low complexity" evidence="5">
    <location>
        <begin position="160"/>
        <end position="169"/>
    </location>
</feature>
<feature type="transmembrane region" description="Helical" evidence="6">
    <location>
        <begin position="1176"/>
        <end position="1200"/>
    </location>
</feature>
<dbReference type="Gene3D" id="1.10.287.630">
    <property type="entry name" value="Helix hairpin bin"/>
    <property type="match status" value="2"/>
</dbReference>
<comment type="subcellular location">
    <subcellularLocation>
        <location evidence="1">Membrane</location>
        <topology evidence="1">Multi-pass membrane protein</topology>
    </subcellularLocation>
</comment>
<feature type="compositionally biased region" description="Basic and acidic residues" evidence="5">
    <location>
        <begin position="849"/>
        <end position="858"/>
    </location>
</feature>
<evidence type="ECO:0000256" key="4">
    <source>
        <dbReference type="ARBA" id="ARBA00023136"/>
    </source>
</evidence>
<feature type="transmembrane region" description="Helical" evidence="6">
    <location>
        <begin position="459"/>
        <end position="483"/>
    </location>
</feature>
<accession>A0ABP0RNE6</accession>
<evidence type="ECO:0000256" key="6">
    <source>
        <dbReference type="SAM" id="Phobius"/>
    </source>
</evidence>
<proteinExistence type="predicted"/>
<dbReference type="InterPro" id="IPR018490">
    <property type="entry name" value="cNMP-bd_dom_sf"/>
</dbReference>
<feature type="domain" description="Ion transport" evidence="7">
    <location>
        <begin position="960"/>
        <end position="1207"/>
    </location>
</feature>
<dbReference type="Gene3D" id="2.60.120.10">
    <property type="entry name" value="Jelly Rolls"/>
    <property type="match status" value="1"/>
</dbReference>
<dbReference type="InterPro" id="IPR051413">
    <property type="entry name" value="K/Na_HCN_channel"/>
</dbReference>
<evidence type="ECO:0000313" key="8">
    <source>
        <dbReference type="EMBL" id="CAK9101584.1"/>
    </source>
</evidence>
<feature type="domain" description="Ion transport" evidence="7">
    <location>
        <begin position="241"/>
        <end position="489"/>
    </location>
</feature>
<keyword evidence="4 6" id="KW-0472">Membrane</keyword>
<evidence type="ECO:0000256" key="1">
    <source>
        <dbReference type="ARBA" id="ARBA00004141"/>
    </source>
</evidence>
<evidence type="ECO:0000256" key="3">
    <source>
        <dbReference type="ARBA" id="ARBA00022989"/>
    </source>
</evidence>
<dbReference type="PANTHER" id="PTHR45689:SF5">
    <property type="entry name" value="I[[H]] CHANNEL, ISOFORM E"/>
    <property type="match status" value="1"/>
</dbReference>
<feature type="non-terminal residue" evidence="8">
    <location>
        <position position="1"/>
    </location>
</feature>
<keyword evidence="3 6" id="KW-1133">Transmembrane helix</keyword>
<feature type="region of interest" description="Disordered" evidence="5">
    <location>
        <begin position="827"/>
        <end position="877"/>
    </location>
</feature>
<sequence>LGECYEADMRRARSKSRTPAAPKSLHYESAVPPKSSPQQLHTPQMLLRRSDSDGEEGAFSGGVVPTRSKDRPGATPSAFDHANRQISDWGSRQVSDWGGVRQLSDWGGARQVSEFGGVRQVSEFGGGRQVSDWFGQLPQGSEQLGARGSEGPETGHSEGLGKSSPGSPASGLGAMMPLECWLHRPKSATTNRSTLGPGSTLGLGGPSNKNSRTGSADVMAKDLLAERWRSCTLSPTGHFRNLWDFLGIILLVFDAVTLPVQFVTSGFYVIFPALSVVSKFQVLYWALDVLLSFFTGYLDKGNLIQSHKEIVCHYLKTWFLPDFIVTVIDIVLEFSGGEEASTDRASTRVLRLLRLLRVVRLGKLTRFASFLRDKFESEVAYTQFSLLLLIIGMMLQEHVIACGWFGIGSFSSEENTWLTVSKNEYSSFTLQYTHSLRWAFSQLGIGGTNIEAVNEAEGLYSVVVALVSLITFSSIISSMTSLVSTLQNKRMEQTQQFGLLRRFLRMNKISENLGQRITRFLHYTYHQRSANVDDPYILDFLSKSLQAELQLARYNDYLSKMPFLAAILKRSNTLSLQEGHVLQTLASQAISSHDFAEDDVLFCYGNRATAAYYVLQGSTLYLQNERTARSPPHELWICEMCLWTRWTHLGDLLSTSFCKILAVHGKEFCEIISKAGPVQVHAHKYATDYVEELNARVDMGRATDLSESKDIVARRTRDLAARHCFAAPAFQGSARICEARDATRGSRVYEAYSSDLERRRPLLSSHEGSEWLARLAKDAQVIDQDPTLANLILAKKLGEAYEADTRFRKAPGCVKLTSCTPPFLHSQPGLQRFSRSTSNLGSAPGTPADNKRLTRAESARSGALEKSGENELQRSLESSFESIAPVEQRASFVRQGSTPMDMAPDSTSAVPLPSVPLDCWLHRAKTNGTRITKRTVEEAAEVKATLRWNCTLSPNGHFRNVWDFLGIILLLTDAITLPLLFVNASFFEDFPAVAMGSSAVTVGYWTMDVVLSFFTGYLQKGNLILNHGDIARHYLKSWFLPDFLVTTIDIVLTFSGAETDRASTRILRLLRLFRVVRLGKLTRFVAFVRDKFESETAYTQFSLMLLIAGMMLLEHVVACGWLGIGSLTSEPETWTTRYRAEAAAFTVKYTHSLRWAFSQLGIGGTNIEAVNEPEGLYSVVVALVSLITFSTIISSMTSLVSTLQSKRMEQTQQFGLLRRFLRLNKIPEGLGSRVTRFLHYTYQERALNSGDPYILDYLSKSLQAELLLARYRQQLSKMAFFKPLLRNKHLSLQESKTLQTLASQGVSMHDVAEDDVIFCSGHTASYSYFVANGSMLYLQSGDHERFASNDSWIAEMCLWSTWTHVGDLMCHSFCKVLAINVTEFCNIISGETSMQVRAHHYATAYVEKLNVAQNVNDLGITEMEAGGKRSSLASLGNIGAFGNPLRFFDRLPGAGRVRPEELS</sequence>
<dbReference type="InterPro" id="IPR014710">
    <property type="entry name" value="RmlC-like_jellyroll"/>
</dbReference>
<gene>
    <name evidence="8" type="ORF">SCF082_LOCUS47493</name>
</gene>